<keyword evidence="5" id="KW-1185">Reference proteome</keyword>
<dbReference type="EMBL" id="CP013118">
    <property type="protein sequence ID" value="ALO13772.1"/>
    <property type="molecule type" value="Genomic_DNA"/>
</dbReference>
<name>A0A0S2HUN7_9BACT</name>
<evidence type="ECO:0000256" key="1">
    <source>
        <dbReference type="SAM" id="Coils"/>
    </source>
</evidence>
<dbReference type="OrthoDB" id="1202801at2"/>
<dbReference type="STRING" id="1307839.L21SP5_00090"/>
<sequence length="82" mass="9636">MKLGAMKEQTLNQEFKFYYSMLSKAQKESMLSMMKSFLDKAAEKSNRISVAQYNKELEEAEERINKGQFITQESLREEAKGW</sequence>
<organism evidence="3 5">
    <name type="scientific">Salinivirga cyanobacteriivorans</name>
    <dbReference type="NCBI Taxonomy" id="1307839"/>
    <lineage>
        <taxon>Bacteria</taxon>
        <taxon>Pseudomonadati</taxon>
        <taxon>Bacteroidota</taxon>
        <taxon>Bacteroidia</taxon>
        <taxon>Bacteroidales</taxon>
        <taxon>Salinivirgaceae</taxon>
        <taxon>Salinivirga</taxon>
    </lineage>
</organism>
<evidence type="ECO:0000313" key="2">
    <source>
        <dbReference type="EMBL" id="ALO13772.1"/>
    </source>
</evidence>
<dbReference type="AlphaFoldDB" id="A0A0S2HUN7"/>
<protein>
    <submittedName>
        <fullName evidence="3">Uncharacterized protein</fullName>
    </submittedName>
</protein>
<keyword evidence="1" id="KW-0175">Coiled coil</keyword>
<accession>A0A0S2HUN7</accession>
<feature type="coiled-coil region" evidence="1">
    <location>
        <begin position="43"/>
        <end position="70"/>
    </location>
</feature>
<evidence type="ECO:0000313" key="4">
    <source>
        <dbReference type="EMBL" id="ALO13936.1"/>
    </source>
</evidence>
<dbReference type="KEGG" id="blq:L21SP5_00090"/>
<dbReference type="Proteomes" id="UP000064893">
    <property type="component" value="Chromosome"/>
</dbReference>
<reference evidence="3 5" key="1">
    <citation type="submission" date="2015-11" db="EMBL/GenBank/DDBJ databases">
        <title>Description and complete genome sequence of a novel strain predominating in hypersaline microbial mats and representing a new family of the Bacteriodetes phylum.</title>
        <authorList>
            <person name="Spring S."/>
            <person name="Bunk B."/>
            <person name="Sproer C."/>
            <person name="Klenk H.-P."/>
        </authorList>
    </citation>
    <scope>NUCLEOTIDE SEQUENCE [LARGE SCALE GENOMIC DNA]</scope>
    <source>
        <strain evidence="3 5">L21-Spi-D4</strain>
    </source>
</reference>
<dbReference type="RefSeq" id="WP_057951409.1">
    <property type="nucleotide sequence ID" value="NZ_CP013118.1"/>
</dbReference>
<dbReference type="EMBL" id="CP013118">
    <property type="protein sequence ID" value="ALO13785.1"/>
    <property type="molecule type" value="Genomic_DNA"/>
</dbReference>
<dbReference type="KEGG" id="blq:L21SP5_00256"/>
<dbReference type="EMBL" id="CP013118">
    <property type="protein sequence ID" value="ALO13936.1"/>
    <property type="molecule type" value="Genomic_DNA"/>
</dbReference>
<evidence type="ECO:0000313" key="5">
    <source>
        <dbReference type="Proteomes" id="UP000064893"/>
    </source>
</evidence>
<proteinExistence type="predicted"/>
<dbReference type="KEGG" id="blq:L21SP5_00103"/>
<evidence type="ECO:0000313" key="3">
    <source>
        <dbReference type="EMBL" id="ALO13785.1"/>
    </source>
</evidence>
<gene>
    <name evidence="2" type="ORF">L21SP5_00090</name>
    <name evidence="3" type="ORF">L21SP5_00103</name>
    <name evidence="4" type="ORF">L21SP5_00256</name>
</gene>